<dbReference type="EMBL" id="JANIEX010000007">
    <property type="protein sequence ID" value="KAJ3576655.1"/>
    <property type="molecule type" value="Genomic_DNA"/>
</dbReference>
<dbReference type="Proteomes" id="UP001213000">
    <property type="component" value="Unassembled WGS sequence"/>
</dbReference>
<name>A0AAD5W2M5_9AGAR</name>
<dbReference type="SUPFAM" id="SSF54909">
    <property type="entry name" value="Dimeric alpha+beta barrel"/>
    <property type="match status" value="2"/>
</dbReference>
<proteinExistence type="predicted"/>
<keyword evidence="2" id="KW-1185">Reference proteome</keyword>
<organism evidence="1 2">
    <name type="scientific">Leucocoprinus birnbaumii</name>
    <dbReference type="NCBI Taxonomy" id="56174"/>
    <lineage>
        <taxon>Eukaryota</taxon>
        <taxon>Fungi</taxon>
        <taxon>Dikarya</taxon>
        <taxon>Basidiomycota</taxon>
        <taxon>Agaricomycotina</taxon>
        <taxon>Agaricomycetes</taxon>
        <taxon>Agaricomycetidae</taxon>
        <taxon>Agaricales</taxon>
        <taxon>Agaricineae</taxon>
        <taxon>Agaricaceae</taxon>
        <taxon>Leucocoprinus</taxon>
    </lineage>
</organism>
<dbReference type="InterPro" id="IPR011008">
    <property type="entry name" value="Dimeric_a/b-barrel"/>
</dbReference>
<accession>A0AAD5W2M5</accession>
<comment type="caution">
    <text evidence="1">The sequence shown here is derived from an EMBL/GenBank/DDBJ whole genome shotgun (WGS) entry which is preliminary data.</text>
</comment>
<evidence type="ECO:0000313" key="1">
    <source>
        <dbReference type="EMBL" id="KAJ3576655.1"/>
    </source>
</evidence>
<gene>
    <name evidence="1" type="ORF">NP233_g297</name>
</gene>
<sequence length="479" mass="53932">MSSSTDTGGGEAEGLLFVLGECEPAVSINDFNDWYDNEHAPARLTVPGISTAIRYKSNDSQTPSWLAIYDLSSPSITKSPPYLALRDSASANEKSLIPRLPILQRRIYSLINSRTSPDLSSSLPGQYVLVIFWSVPKELDEEIHKWYDEEHTTEISKSPGLATRKKIQTSRRSRPLRFPRLRVSDNSNRGLTVVEFTSTVRGSCIHFHEPDKIILSFDDCQNHLSGRVSAASLSNSQLNPHLFHASMSTTNVMSSQPQPDPQGQSLILTFTQCKPGVSTSEFNAWYDSQEAKISDSVTPKVMTARRFRATDGETPEWLSIADVNSPTPDLIQIRDTLDDTGSSITASRILAHCRYTYTILRERVDKPTALPASYVLIAGWTIPAHLEDEFNDWYDEEHMGDVARVPGFIRGRRYKLHASDSLRPGPGPFAYNHVIVFEWEDDKYWDYIINAKSSPRTEKMIKDSEGVETRRFELVQNLV</sequence>
<reference evidence="1" key="1">
    <citation type="submission" date="2022-07" db="EMBL/GenBank/DDBJ databases">
        <title>Genome Sequence of Leucocoprinus birnbaumii.</title>
        <authorList>
            <person name="Buettner E."/>
        </authorList>
    </citation>
    <scope>NUCLEOTIDE SEQUENCE</scope>
    <source>
        <strain evidence="1">VT141</strain>
    </source>
</reference>
<evidence type="ECO:0000313" key="2">
    <source>
        <dbReference type="Proteomes" id="UP001213000"/>
    </source>
</evidence>
<protein>
    <submittedName>
        <fullName evidence="1">Uncharacterized protein</fullName>
    </submittedName>
</protein>
<dbReference type="AlphaFoldDB" id="A0AAD5W2M5"/>